<dbReference type="EMBL" id="CP001681">
    <property type="protein sequence ID" value="ACU04851.1"/>
    <property type="molecule type" value="Genomic_DNA"/>
</dbReference>
<dbReference type="STRING" id="485917.Phep_2650"/>
<gene>
    <name evidence="4" type="ordered locus">Phep_2650</name>
</gene>
<dbReference type="AlphaFoldDB" id="C6Y0D9"/>
<dbReference type="Gene3D" id="1.50.10.100">
    <property type="entry name" value="Chondroitin AC/alginate lyase"/>
    <property type="match status" value="1"/>
</dbReference>
<accession>C6Y0D9</accession>
<feature type="domain" description="Heparinase II/III-like C-terminal" evidence="2">
    <location>
        <begin position="620"/>
        <end position="793"/>
    </location>
</feature>
<evidence type="ECO:0000259" key="2">
    <source>
        <dbReference type="Pfam" id="PF07940"/>
    </source>
</evidence>
<reference evidence="4 5" key="1">
    <citation type="journal article" date="2009" name="Stand. Genomic Sci.">
        <title>Complete genome sequence of Pedobacter heparinus type strain (HIM 762-3).</title>
        <authorList>
            <person name="Han C."/>
            <person name="Spring S."/>
            <person name="Lapidus A."/>
            <person name="Del Rio T.G."/>
            <person name="Tice H."/>
            <person name="Copeland A."/>
            <person name="Cheng J.F."/>
            <person name="Lucas S."/>
            <person name="Chen F."/>
            <person name="Nolan M."/>
            <person name="Bruce D."/>
            <person name="Goodwin L."/>
            <person name="Pitluck S."/>
            <person name="Ivanova N."/>
            <person name="Mavromatis K."/>
            <person name="Mikhailova N."/>
            <person name="Pati A."/>
            <person name="Chen A."/>
            <person name="Palaniappan K."/>
            <person name="Land M."/>
            <person name="Hauser L."/>
            <person name="Chang Y.J."/>
            <person name="Jeffries C.C."/>
            <person name="Saunders E."/>
            <person name="Chertkov O."/>
            <person name="Brettin T."/>
            <person name="Goker M."/>
            <person name="Rohde M."/>
            <person name="Bristow J."/>
            <person name="Eisen J.A."/>
            <person name="Markowitz V."/>
            <person name="Hugenholtz P."/>
            <person name="Kyrpides N.C."/>
            <person name="Klenk H.P."/>
            <person name="Detter J.C."/>
        </authorList>
    </citation>
    <scope>NUCLEOTIDE SEQUENCE [LARGE SCALE GENOMIC DNA]</scope>
    <source>
        <strain evidence="5">ATCC 13125 / DSM 2366 / CIP 104194 / JCM 7457 / NBRC 12017 / NCIMB 9290 / NRRL B-14731 / HIM 762-3</strain>
    </source>
</reference>
<dbReference type="InterPro" id="IPR008929">
    <property type="entry name" value="Chondroitin_lyas"/>
</dbReference>
<dbReference type="PANTHER" id="PTHR38045">
    <property type="entry name" value="CHROMOSOME 1, WHOLE GENOME SHOTGUN SEQUENCE"/>
    <property type="match status" value="1"/>
</dbReference>
<protein>
    <submittedName>
        <fullName evidence="4">Uncharacterized protein</fullName>
    </submittedName>
</protein>
<dbReference type="KEGG" id="phe:Phep_2650"/>
<dbReference type="Proteomes" id="UP000000852">
    <property type="component" value="Chromosome"/>
</dbReference>
<dbReference type="GO" id="GO:0030313">
    <property type="term" value="C:cell envelope"/>
    <property type="evidence" value="ECO:0007669"/>
    <property type="project" value="UniProtKB-SubCell"/>
</dbReference>
<feature type="domain" description="Secretion system C-terminal sorting" evidence="3">
    <location>
        <begin position="1116"/>
        <end position="1192"/>
    </location>
</feature>
<organism evidence="4 5">
    <name type="scientific">Pedobacter heparinus (strain ATCC 13125 / DSM 2366 / CIP 104194 / JCM 7457 / NBRC 12017 / NCIMB 9290 / NRRL B-14731 / HIM 762-3)</name>
    <dbReference type="NCBI Taxonomy" id="485917"/>
    <lineage>
        <taxon>Bacteria</taxon>
        <taxon>Pseudomonadati</taxon>
        <taxon>Bacteroidota</taxon>
        <taxon>Sphingobacteriia</taxon>
        <taxon>Sphingobacteriales</taxon>
        <taxon>Sphingobacteriaceae</taxon>
        <taxon>Pedobacter</taxon>
    </lineage>
</organism>
<dbReference type="SUPFAM" id="SSF48230">
    <property type="entry name" value="Chondroitin AC/alginate lyase"/>
    <property type="match status" value="1"/>
</dbReference>
<evidence type="ECO:0000313" key="5">
    <source>
        <dbReference type="Proteomes" id="UP000000852"/>
    </source>
</evidence>
<dbReference type="HOGENOM" id="CLU_271463_0_0_10"/>
<name>C6Y0D9_PEDHD</name>
<dbReference type="RefSeq" id="WP_015808462.1">
    <property type="nucleotide sequence ID" value="NC_013061.1"/>
</dbReference>
<evidence type="ECO:0000256" key="1">
    <source>
        <dbReference type="ARBA" id="ARBA00004196"/>
    </source>
</evidence>
<dbReference type="PANTHER" id="PTHR38045:SF1">
    <property type="entry name" value="HEPARINASE II_III-LIKE PROTEIN"/>
    <property type="match status" value="1"/>
</dbReference>
<dbReference type="eggNOG" id="COG4225">
    <property type="taxonomic scope" value="Bacteria"/>
</dbReference>
<dbReference type="GO" id="GO:0016829">
    <property type="term" value="F:lyase activity"/>
    <property type="evidence" value="ECO:0007669"/>
    <property type="project" value="InterPro"/>
</dbReference>
<comment type="subcellular location">
    <subcellularLocation>
        <location evidence="1">Cell envelope</location>
    </subcellularLocation>
</comment>
<dbReference type="OrthoDB" id="720703at2"/>
<sequence length="1194" mass="130394">MSNDINNIQWIRLFATIILFFFTCAGYAQNSNTILLVPSPTGSEADNKYTDSSIFFINAAGAVSYYNSNASDDWTVTGTTVTATGALNKTFTITFGGMHSVKTTEGNNFGEMISAAGIDRASNGALGIRGGISNGIDPNEGFYFGLDLTNLSSTAAIQITKIGVTDLSAINETGMVVSRMNPLKRLVFGNAGFPGVNYQLSGGAGIIDVSAFNLYLTGGQVNNAMLSVFNNGAAASGFRITQIELKVLTNIFNPQQVTNIAHPRLLLKQGQQVAIQTLIAQSADFNAVHSYILEQADTFLIAPALVYNATNGRMLETARVAIKQIFYLSYAYRMTNQSSYLTRAEQVMNTVCDFPDWVTYTLDVAEMCFGVSIGYDWLYNGLSATTRQKAREKILNYAFLTQKTKPFWDYTSNWNQVGIGGLAFGALAILGDGTAQMDQEAKYILNNILVKNPNSMETYANGNYQEGAMYWSYGTTYEVLMLSALEEIFGQSHEGVKRLTYTPGFLESARYMQFITGTSSLYFNYSDCTEKRTPLPAALWMAKKLNNTDVLSLEKELLQNGKYASNYSEDSRFLPIALIYGKDVNMGNLQPPQQKLWNGYGEQPVVLVRTDWQGANGKYMGVKGGTPNYSHAHMDGGSFAYDSQGLRWAVDFGKEDYDAINAGISPAGALNDFSQSSARWNIFKVSNLNHNTISIKKASESNWQHHKTSGSAAVTEIYDSNAKRGAKLDLKPLIGLNNELDAAQRSIYMVDEAYLEVKDYIDNGAQAINLYWNMATTAVVDSLSASKLKLTQGGRTTVLEIVSSNPAVTFILKKARSTDPVTYYPAATYERKNPGTVMIGFEAAIPANEVVTFTITLKDGAEVPPSAVMPVNYVLLELPAPNTGLEGNTLYSDASEFHVNGAGKVSIGGIASEYAWNVYGDTNVDSILNKNFFFKWQGMNSTNTTAGINYGNLLTQAGIDRSENGELGVRGGASNGIDINEGFRFGFDATRLPDNVSLQLVKVGVNFVSGSRSGMLVNRNDTNKQKSFGGSATSSTIVLPTGSGFVDVEDLNMVVEGGETDYDLASLFNTGGSGSFRINKLVFKILSDGASPLMAQPLMQVQPQQLPEKDKKNISIYPNPFTKNITLKSVGRAFEDIRVRLYTSWGTPVLNHSYHLLSDQEEIKLDLQQLKSGIYLIQVLNNTGTIITKRIIKE</sequence>
<evidence type="ECO:0000313" key="4">
    <source>
        <dbReference type="EMBL" id="ACU04851.1"/>
    </source>
</evidence>
<keyword evidence="5" id="KW-1185">Reference proteome</keyword>
<proteinExistence type="predicted"/>
<dbReference type="InterPro" id="IPR026444">
    <property type="entry name" value="Secre_tail"/>
</dbReference>
<dbReference type="Pfam" id="PF07940">
    <property type="entry name" value="Hepar_II_III_C"/>
    <property type="match status" value="1"/>
</dbReference>
<evidence type="ECO:0000259" key="3">
    <source>
        <dbReference type="Pfam" id="PF18962"/>
    </source>
</evidence>
<dbReference type="NCBIfam" id="TIGR04183">
    <property type="entry name" value="Por_Secre_tail"/>
    <property type="match status" value="1"/>
</dbReference>
<dbReference type="Gene3D" id="2.70.98.70">
    <property type="match status" value="1"/>
</dbReference>
<dbReference type="Pfam" id="PF18962">
    <property type="entry name" value="Por_Secre_tail"/>
    <property type="match status" value="1"/>
</dbReference>
<dbReference type="InterPro" id="IPR012480">
    <property type="entry name" value="Hepar_II_III_C"/>
</dbReference>